<keyword evidence="1" id="KW-0812">Transmembrane</keyword>
<dbReference type="EMBL" id="VATY01000002">
    <property type="protein sequence ID" value="TMM56800.1"/>
    <property type="molecule type" value="Genomic_DNA"/>
</dbReference>
<evidence type="ECO:0000313" key="3">
    <source>
        <dbReference type="EMBL" id="TMM56800.1"/>
    </source>
</evidence>
<feature type="transmembrane region" description="Helical" evidence="1">
    <location>
        <begin position="12"/>
        <end position="29"/>
    </location>
</feature>
<dbReference type="OrthoDB" id="9815657at2"/>
<keyword evidence="3" id="KW-0378">Hydrolase</keyword>
<keyword evidence="1" id="KW-0472">Membrane</keyword>
<dbReference type="GO" id="GO:0016810">
    <property type="term" value="F:hydrolase activity, acting on carbon-nitrogen (but not peptide) bonds"/>
    <property type="evidence" value="ECO:0007669"/>
    <property type="project" value="InterPro"/>
</dbReference>
<dbReference type="InterPro" id="IPR032466">
    <property type="entry name" value="Metal_Hydrolase"/>
</dbReference>
<name>A0A5S3PPY0_9FLAO</name>
<evidence type="ECO:0000256" key="1">
    <source>
        <dbReference type="SAM" id="Phobius"/>
    </source>
</evidence>
<dbReference type="AlphaFoldDB" id="A0A5S3PPY0"/>
<organism evidence="3 4">
    <name type="scientific">Maribacter algarum</name>
    <name type="common">ex Zhang et al. 2020</name>
    <dbReference type="NCBI Taxonomy" id="2578118"/>
    <lineage>
        <taxon>Bacteria</taxon>
        <taxon>Pseudomonadati</taxon>
        <taxon>Bacteroidota</taxon>
        <taxon>Flavobacteriia</taxon>
        <taxon>Flavobacteriales</taxon>
        <taxon>Flavobacteriaceae</taxon>
        <taxon>Maribacter</taxon>
    </lineage>
</organism>
<evidence type="ECO:0000313" key="4">
    <source>
        <dbReference type="Proteomes" id="UP000310314"/>
    </source>
</evidence>
<feature type="domain" description="Amidohydrolase-related" evidence="2">
    <location>
        <begin position="389"/>
        <end position="485"/>
    </location>
</feature>
<dbReference type="Proteomes" id="UP000310314">
    <property type="component" value="Unassembled WGS sequence"/>
</dbReference>
<comment type="caution">
    <text evidence="3">The sequence shown here is derived from an EMBL/GenBank/DDBJ whole genome shotgun (WGS) entry which is preliminary data.</text>
</comment>
<dbReference type="Pfam" id="PF01979">
    <property type="entry name" value="Amidohydro_1"/>
    <property type="match status" value="1"/>
</dbReference>
<keyword evidence="1" id="KW-1133">Transmembrane helix</keyword>
<dbReference type="Gene3D" id="3.20.20.140">
    <property type="entry name" value="Metal-dependent hydrolases"/>
    <property type="match status" value="1"/>
</dbReference>
<proteinExistence type="predicted"/>
<dbReference type="PANTHER" id="PTHR43135:SF3">
    <property type="entry name" value="ALPHA-D-RIBOSE 1-METHYLPHOSPHONATE 5-TRIPHOSPHATE DIPHOSPHATASE"/>
    <property type="match status" value="1"/>
</dbReference>
<dbReference type="Gene3D" id="2.30.40.10">
    <property type="entry name" value="Urease, subunit C, domain 1"/>
    <property type="match status" value="2"/>
</dbReference>
<dbReference type="SUPFAM" id="SSF51556">
    <property type="entry name" value="Metallo-dependent hydrolases"/>
    <property type="match status" value="1"/>
</dbReference>
<keyword evidence="4" id="KW-1185">Reference proteome</keyword>
<reference evidence="3 4" key="1">
    <citation type="submission" date="2019-05" db="EMBL/GenBank/DDBJ databases">
        <authorList>
            <person name="Zhang J.-Y."/>
            <person name="Feg X."/>
            <person name="Du Z.-J."/>
        </authorList>
    </citation>
    <scope>NUCLEOTIDE SEQUENCE [LARGE SCALE GENOMIC DNA]</scope>
    <source>
        <strain evidence="3 4">RZ26</strain>
    </source>
</reference>
<dbReference type="InterPro" id="IPR006680">
    <property type="entry name" value="Amidohydro-rel"/>
</dbReference>
<sequence>MNWKKFFKWLKYIGLFFTVLLIIGGILLHRDGMRMYGGLTDHVEYNLFKPKTGTVVIKNVHLLSQEGDSLKANQNILIENGLITSIDSIINTSLEAIIIDGTGKYLIPGLIDTHVHLLQSPNDLLLYLANGVTEIRELIGESDHLKWRDEIENGRIGPKMHVYSPRIASFEPIEGWFMEYSQGYANIQNTTEAKEMVKKFHDEGYDGIKIYSQITPEVYDAVNETATDLKMPVVGHIPWKLKLTDIWVSNQKNIVHFEELMNALSREFKPDRELGGFFGEEEEFLKFVQLRITELTRKLVENQILLSSTLWLNESFARQPFEIKQILKEVELEYENPGISEGVSYIPQAIGWLPEINRYKLPEGLSEEKQKGYKKFWNAYARGCQLIASACIKNGVKIMAGTDANLPPVVPGFSLHDELISLHNAGMSNVQALQSATTIPAAYLKSKTGKIALGYEANLILLDKNPLENITNTKTINTVIKKGQVFDRDLLDSILNGVKEANDTSRKVDISQFQE</sequence>
<accession>A0A5S3PPY0</accession>
<evidence type="ECO:0000259" key="2">
    <source>
        <dbReference type="Pfam" id="PF01979"/>
    </source>
</evidence>
<dbReference type="InterPro" id="IPR051781">
    <property type="entry name" value="Metallo-dep_Hydrolase"/>
</dbReference>
<dbReference type="PANTHER" id="PTHR43135">
    <property type="entry name" value="ALPHA-D-RIBOSE 1-METHYLPHOSPHONATE 5-TRIPHOSPHATE DIPHOSPHATASE"/>
    <property type="match status" value="1"/>
</dbReference>
<dbReference type="RefSeq" id="WP_138657784.1">
    <property type="nucleotide sequence ID" value="NZ_VATY01000002.1"/>
</dbReference>
<dbReference type="Gene3D" id="1.20.58.520">
    <property type="entry name" value="Amidohydrolase"/>
    <property type="match status" value="1"/>
</dbReference>
<protein>
    <submittedName>
        <fullName evidence="3">Amidohydrolase</fullName>
    </submittedName>
</protein>
<dbReference type="Gene3D" id="3.30.110.90">
    <property type="entry name" value="Amidohydrolase"/>
    <property type="match status" value="1"/>
</dbReference>
<dbReference type="InterPro" id="IPR011059">
    <property type="entry name" value="Metal-dep_hydrolase_composite"/>
</dbReference>
<gene>
    <name evidence="3" type="ORF">FEE95_09875</name>
</gene>
<dbReference type="SUPFAM" id="SSF51338">
    <property type="entry name" value="Composite domain of metallo-dependent hydrolases"/>
    <property type="match status" value="2"/>
</dbReference>